<feature type="non-terminal residue" evidence="1">
    <location>
        <position position="42"/>
    </location>
</feature>
<protein>
    <submittedName>
        <fullName evidence="1">Uncharacterized protein</fullName>
    </submittedName>
</protein>
<gene>
    <name evidence="1" type="ORF">S03H2_49291</name>
</gene>
<sequence>MAIGDIGSVIASLEFDPVYGDWFDIIHVSGNIYAIAYRGTQS</sequence>
<dbReference type="EMBL" id="BARU01031136">
    <property type="protein sequence ID" value="GAH71266.1"/>
    <property type="molecule type" value="Genomic_DNA"/>
</dbReference>
<comment type="caution">
    <text evidence="1">The sequence shown here is derived from an EMBL/GenBank/DDBJ whole genome shotgun (WGS) entry which is preliminary data.</text>
</comment>
<organism evidence="1">
    <name type="scientific">marine sediment metagenome</name>
    <dbReference type="NCBI Taxonomy" id="412755"/>
    <lineage>
        <taxon>unclassified sequences</taxon>
        <taxon>metagenomes</taxon>
        <taxon>ecological metagenomes</taxon>
    </lineage>
</organism>
<proteinExistence type="predicted"/>
<accession>X1HM95</accession>
<name>X1HM95_9ZZZZ</name>
<dbReference type="AlphaFoldDB" id="X1HM95"/>
<reference evidence="1" key="1">
    <citation type="journal article" date="2014" name="Front. Microbiol.">
        <title>High frequency of phylogenetically diverse reductive dehalogenase-homologous genes in deep subseafloor sedimentary metagenomes.</title>
        <authorList>
            <person name="Kawai M."/>
            <person name="Futagami T."/>
            <person name="Toyoda A."/>
            <person name="Takaki Y."/>
            <person name="Nishi S."/>
            <person name="Hori S."/>
            <person name="Arai W."/>
            <person name="Tsubouchi T."/>
            <person name="Morono Y."/>
            <person name="Uchiyama I."/>
            <person name="Ito T."/>
            <person name="Fujiyama A."/>
            <person name="Inagaki F."/>
            <person name="Takami H."/>
        </authorList>
    </citation>
    <scope>NUCLEOTIDE SEQUENCE</scope>
    <source>
        <strain evidence="1">Expedition CK06-06</strain>
    </source>
</reference>
<evidence type="ECO:0000313" key="1">
    <source>
        <dbReference type="EMBL" id="GAH71266.1"/>
    </source>
</evidence>